<dbReference type="KEGG" id="drt:Dret_2509"/>
<keyword evidence="1" id="KW-0614">Plasmid</keyword>
<name>C8X5U2_DESRD</name>
<geneLocation type="plasmid" evidence="1 2">
    <name>pDRET01</name>
</geneLocation>
<gene>
    <name evidence="1" type="ORF">Dret_2509</name>
</gene>
<proteinExistence type="predicted"/>
<protein>
    <submittedName>
        <fullName evidence="1">Uncharacterized protein</fullName>
    </submittedName>
</protein>
<organism evidence="1 2">
    <name type="scientific">Desulfohalobium retbaense (strain ATCC 49708 / DSM 5692 / JCM 16813 / HR100)</name>
    <dbReference type="NCBI Taxonomy" id="485915"/>
    <lineage>
        <taxon>Bacteria</taxon>
        <taxon>Pseudomonadati</taxon>
        <taxon>Thermodesulfobacteriota</taxon>
        <taxon>Desulfovibrionia</taxon>
        <taxon>Desulfovibrionales</taxon>
        <taxon>Desulfohalobiaceae</taxon>
        <taxon>Desulfohalobium</taxon>
    </lineage>
</organism>
<dbReference type="EMBL" id="CP001735">
    <property type="protein sequence ID" value="ACV69789.1"/>
    <property type="molecule type" value="Genomic_DNA"/>
</dbReference>
<dbReference type="Proteomes" id="UP000001052">
    <property type="component" value="Plasmid pDRET01"/>
</dbReference>
<keyword evidence="2" id="KW-1185">Reference proteome</keyword>
<dbReference type="HOGENOM" id="CLU_2600373_0_0_7"/>
<dbReference type="AlphaFoldDB" id="C8X5U2"/>
<reference evidence="1 2" key="1">
    <citation type="journal article" date="2010" name="Stand. Genomic Sci.">
        <title>Complete genome sequence of Desulfohalobium retbaense type strain (HR(100)).</title>
        <authorList>
            <person name="Spring S."/>
            <person name="Nolan M."/>
            <person name="Lapidus A."/>
            <person name="Glavina Del Rio T."/>
            <person name="Copeland A."/>
            <person name="Tice H."/>
            <person name="Cheng J.F."/>
            <person name="Lucas S."/>
            <person name="Land M."/>
            <person name="Chen F."/>
            <person name="Bruce D."/>
            <person name="Goodwin L."/>
            <person name="Pitluck S."/>
            <person name="Ivanova N."/>
            <person name="Mavromatis K."/>
            <person name="Mikhailova N."/>
            <person name="Pati A."/>
            <person name="Chen A."/>
            <person name="Palaniappan K."/>
            <person name="Hauser L."/>
            <person name="Chang Y.J."/>
            <person name="Jeffries C.D."/>
            <person name="Munk C."/>
            <person name="Kiss H."/>
            <person name="Chain P."/>
            <person name="Han C."/>
            <person name="Brettin T."/>
            <person name="Detter J.C."/>
            <person name="Schuler E."/>
            <person name="Goker M."/>
            <person name="Rohde M."/>
            <person name="Bristow J."/>
            <person name="Eisen J.A."/>
            <person name="Markowitz V."/>
            <person name="Hugenholtz P."/>
            <person name="Kyrpides N.C."/>
            <person name="Klenk H.P."/>
        </authorList>
    </citation>
    <scope>NUCLEOTIDE SEQUENCE [LARGE SCALE GENOMIC DNA]</scope>
    <source>
        <strain evidence="1 2">DSM 5692</strain>
        <plasmid evidence="2">Plasmid pDRET01</plasmid>
    </source>
</reference>
<evidence type="ECO:0000313" key="2">
    <source>
        <dbReference type="Proteomes" id="UP000001052"/>
    </source>
</evidence>
<accession>C8X5U2</accession>
<sequence>MVRLLFNGRYIVLNKGEVSCSDEIVRIHAQGVLQLVKAQKKTGPSDGDPDYVWAEMFQEYGYEVVEFTLESQPSPSAIN</sequence>
<evidence type="ECO:0000313" key="1">
    <source>
        <dbReference type="EMBL" id="ACV69789.1"/>
    </source>
</evidence>